<reference evidence="1 2" key="1">
    <citation type="journal article" date="2013" name="Nature">
        <title>Anaerobic oxidation of methane coupled to nitrate reduction in a novel archaeal lineage.</title>
        <authorList>
            <person name="Haroon M.F."/>
            <person name="Hu S."/>
            <person name="Shi Y."/>
            <person name="Imelfort M."/>
            <person name="Keller J."/>
            <person name="Hugenholtz P."/>
            <person name="Yuan Z."/>
            <person name="Tyson G.W."/>
        </authorList>
    </citation>
    <scope>NUCLEOTIDE SEQUENCE [LARGE SCALE GENOMIC DNA]</scope>
    <source>
        <strain evidence="1 2">ANME-2d</strain>
    </source>
</reference>
<evidence type="ECO:0000313" key="2">
    <source>
        <dbReference type="Proteomes" id="UP000027153"/>
    </source>
</evidence>
<proteinExistence type="predicted"/>
<dbReference type="EMBL" id="JMIY01000002">
    <property type="protein sequence ID" value="KCZ72792.1"/>
    <property type="molecule type" value="Genomic_DNA"/>
</dbReference>
<organism evidence="1 2">
    <name type="scientific">Candidatus Methanoperedens nitratireducens</name>
    <dbReference type="NCBI Taxonomy" id="1392998"/>
    <lineage>
        <taxon>Archaea</taxon>
        <taxon>Methanobacteriati</taxon>
        <taxon>Methanobacteriota</taxon>
        <taxon>Stenosarchaea group</taxon>
        <taxon>Methanomicrobia</taxon>
        <taxon>Methanosarcinales</taxon>
        <taxon>ANME-2 cluster</taxon>
        <taxon>Candidatus Methanoperedentaceae</taxon>
        <taxon>Candidatus Methanoperedens</taxon>
    </lineage>
</organism>
<accession>A0A062V649</accession>
<protein>
    <submittedName>
        <fullName evidence="1">Uncharacterized protein</fullName>
    </submittedName>
</protein>
<sequence>MSFGAFSKKLEKDASIPEEDDWMEWEAAENMLKVWMQAAKKTGVSA</sequence>
<evidence type="ECO:0000313" key="1">
    <source>
        <dbReference type="EMBL" id="KCZ72792.1"/>
    </source>
</evidence>
<dbReference type="RefSeq" id="WP_157833981.1">
    <property type="nucleotide sequence ID" value="NZ_JMIY01000002.1"/>
</dbReference>
<dbReference type="AlphaFoldDB" id="A0A062V649"/>
<comment type="caution">
    <text evidence="1">The sequence shown here is derived from an EMBL/GenBank/DDBJ whole genome shotgun (WGS) entry which is preliminary data.</text>
</comment>
<keyword evidence="2" id="KW-1185">Reference proteome</keyword>
<gene>
    <name evidence="1" type="ORF">ANME2D_01227</name>
</gene>
<name>A0A062V649_9EURY</name>
<dbReference type="Proteomes" id="UP000027153">
    <property type="component" value="Unassembled WGS sequence"/>
</dbReference>